<keyword evidence="3 8" id="KW-0349">Heme</keyword>
<feature type="transmembrane region" description="Helical" evidence="10">
    <location>
        <begin position="6"/>
        <end position="30"/>
    </location>
</feature>
<comment type="cofactor">
    <cofactor evidence="1 8">
        <name>heme</name>
        <dbReference type="ChEBI" id="CHEBI:30413"/>
    </cofactor>
</comment>
<comment type="caution">
    <text evidence="11">The sequence shown here is derived from an EMBL/GenBank/DDBJ whole genome shotgun (WGS) entry which is preliminary data.</text>
</comment>
<keyword evidence="10" id="KW-0472">Membrane</keyword>
<keyword evidence="4 8" id="KW-0479">Metal-binding</keyword>
<keyword evidence="6 8" id="KW-0408">Iron</keyword>
<evidence type="ECO:0000256" key="6">
    <source>
        <dbReference type="ARBA" id="ARBA00023004"/>
    </source>
</evidence>
<dbReference type="RefSeq" id="XP_060332426.1">
    <property type="nucleotide sequence ID" value="XM_060481207.1"/>
</dbReference>
<name>A0AA39KFS8_ARMTA</name>
<evidence type="ECO:0000256" key="5">
    <source>
        <dbReference type="ARBA" id="ARBA00023002"/>
    </source>
</evidence>
<sequence>MATVHLSPGVFLCLRSSPLFIVLFSVFWILRRVLGQRIDSVSSSWPILVAPWVGLLIVSLGRNYFISRAVTRHVAERGAIIPPSIQENRISVSRRLVHGFEIGCPLDIIHAWSEEYGYTYSYTSILDKSVVTMEPEHLKAILSTQHHDFPKGDDFFSMTESLLGTGIFNSDGDIWKSRRAMLRPLFNKERISDLDIFERHTSSALTQIEKRLREGYPVDVQDAAARFTIDTATEHLCGKDVGSTSAQFPYPPGSQQKISLPLDNHPSDSFLRASSEAQRQLLLRVLMGPYWPLREFFTDKLKPLRKVINEFFEPLLVDTLERKSRGTNAPNVEKDEKEFVSLLDRLVQSTNDKKSIQDGLVDILIAGRDTTASLITFAVYMMCEHPEMVSRLRSEVIAKVGARKPTSDDIRDMKYLRAFLNETLRLYPPVMSNIRTTEVATTLPNKGGAPYYIPEGSRVMFIHFLMHRRTDLWGPDALEFDPDRFLDERLGKYLTPNPSIFLPFSVGPRICMGQQFAYNEASYFLIRLLQKYLSFSLVLDAQAAKKSPPNIGPAKTAAPMGGDKIAFTPFTAILSVKDGLWVRMEESIE</sequence>
<evidence type="ECO:0000256" key="7">
    <source>
        <dbReference type="ARBA" id="ARBA00023033"/>
    </source>
</evidence>
<accession>A0AA39KFS8</accession>
<organism evidence="11 12">
    <name type="scientific">Armillaria tabescens</name>
    <name type="common">Ringless honey mushroom</name>
    <name type="synonym">Agaricus tabescens</name>
    <dbReference type="NCBI Taxonomy" id="1929756"/>
    <lineage>
        <taxon>Eukaryota</taxon>
        <taxon>Fungi</taxon>
        <taxon>Dikarya</taxon>
        <taxon>Basidiomycota</taxon>
        <taxon>Agaricomycotina</taxon>
        <taxon>Agaricomycetes</taxon>
        <taxon>Agaricomycetidae</taxon>
        <taxon>Agaricales</taxon>
        <taxon>Marasmiineae</taxon>
        <taxon>Physalacriaceae</taxon>
        <taxon>Desarmillaria</taxon>
    </lineage>
</organism>
<dbReference type="PRINTS" id="PR00385">
    <property type="entry name" value="P450"/>
</dbReference>
<keyword evidence="10" id="KW-1133">Transmembrane helix</keyword>
<dbReference type="PANTHER" id="PTHR24287">
    <property type="entry name" value="P450, PUTATIVE (EUROFUNG)-RELATED"/>
    <property type="match status" value="1"/>
</dbReference>
<proteinExistence type="inferred from homology"/>
<keyword evidence="5 9" id="KW-0560">Oxidoreductase</keyword>
<protein>
    <submittedName>
        <fullName evidence="11">Cytochrome P450</fullName>
    </submittedName>
</protein>
<comment type="similarity">
    <text evidence="2 9">Belongs to the cytochrome P450 family.</text>
</comment>
<dbReference type="AlphaFoldDB" id="A0AA39KFS8"/>
<dbReference type="SUPFAM" id="SSF48264">
    <property type="entry name" value="Cytochrome P450"/>
    <property type="match status" value="1"/>
</dbReference>
<evidence type="ECO:0000256" key="4">
    <source>
        <dbReference type="ARBA" id="ARBA00022723"/>
    </source>
</evidence>
<dbReference type="GO" id="GO:0004497">
    <property type="term" value="F:monooxygenase activity"/>
    <property type="evidence" value="ECO:0007669"/>
    <property type="project" value="UniProtKB-KW"/>
</dbReference>
<evidence type="ECO:0000256" key="10">
    <source>
        <dbReference type="SAM" id="Phobius"/>
    </source>
</evidence>
<evidence type="ECO:0000256" key="1">
    <source>
        <dbReference type="ARBA" id="ARBA00001971"/>
    </source>
</evidence>
<dbReference type="Proteomes" id="UP001175211">
    <property type="component" value="Unassembled WGS sequence"/>
</dbReference>
<reference evidence="11" key="1">
    <citation type="submission" date="2023-06" db="EMBL/GenBank/DDBJ databases">
        <authorList>
            <consortium name="Lawrence Berkeley National Laboratory"/>
            <person name="Ahrendt S."/>
            <person name="Sahu N."/>
            <person name="Indic B."/>
            <person name="Wong-Bajracharya J."/>
            <person name="Merenyi Z."/>
            <person name="Ke H.-M."/>
            <person name="Monk M."/>
            <person name="Kocsube S."/>
            <person name="Drula E."/>
            <person name="Lipzen A."/>
            <person name="Balint B."/>
            <person name="Henrissat B."/>
            <person name="Andreopoulos B."/>
            <person name="Martin F.M."/>
            <person name="Harder C.B."/>
            <person name="Rigling D."/>
            <person name="Ford K.L."/>
            <person name="Foster G.D."/>
            <person name="Pangilinan J."/>
            <person name="Papanicolaou A."/>
            <person name="Barry K."/>
            <person name="LaButti K."/>
            <person name="Viragh M."/>
            <person name="Koriabine M."/>
            <person name="Yan M."/>
            <person name="Riley R."/>
            <person name="Champramary S."/>
            <person name="Plett K.L."/>
            <person name="Tsai I.J."/>
            <person name="Slot J."/>
            <person name="Sipos G."/>
            <person name="Plett J."/>
            <person name="Nagy L.G."/>
            <person name="Grigoriev I.V."/>
        </authorList>
    </citation>
    <scope>NUCLEOTIDE SEQUENCE</scope>
    <source>
        <strain evidence="11">CCBAS 213</strain>
    </source>
</reference>
<dbReference type="Gene3D" id="1.10.630.10">
    <property type="entry name" value="Cytochrome P450"/>
    <property type="match status" value="1"/>
</dbReference>
<dbReference type="InterPro" id="IPR017972">
    <property type="entry name" value="Cyt_P450_CS"/>
</dbReference>
<dbReference type="GO" id="GO:0016705">
    <property type="term" value="F:oxidoreductase activity, acting on paired donors, with incorporation or reduction of molecular oxygen"/>
    <property type="evidence" value="ECO:0007669"/>
    <property type="project" value="InterPro"/>
</dbReference>
<evidence type="ECO:0000256" key="3">
    <source>
        <dbReference type="ARBA" id="ARBA00022617"/>
    </source>
</evidence>
<dbReference type="PANTHER" id="PTHR24287:SF1">
    <property type="entry name" value="P450, PUTATIVE (EUROFUNG)-RELATED"/>
    <property type="match status" value="1"/>
</dbReference>
<dbReference type="InterPro" id="IPR002401">
    <property type="entry name" value="Cyt_P450_E_grp-I"/>
</dbReference>
<dbReference type="GeneID" id="85364755"/>
<feature type="binding site" description="axial binding residue" evidence="8">
    <location>
        <position position="511"/>
    </location>
    <ligand>
        <name>heme</name>
        <dbReference type="ChEBI" id="CHEBI:30413"/>
    </ligand>
    <ligandPart>
        <name>Fe</name>
        <dbReference type="ChEBI" id="CHEBI:18248"/>
    </ligandPart>
</feature>
<keyword evidence="10" id="KW-0812">Transmembrane</keyword>
<feature type="transmembrane region" description="Helical" evidence="10">
    <location>
        <begin position="42"/>
        <end position="61"/>
    </location>
</feature>
<dbReference type="Pfam" id="PF00067">
    <property type="entry name" value="p450"/>
    <property type="match status" value="1"/>
</dbReference>
<dbReference type="GO" id="GO:0005506">
    <property type="term" value="F:iron ion binding"/>
    <property type="evidence" value="ECO:0007669"/>
    <property type="project" value="InterPro"/>
</dbReference>
<dbReference type="PROSITE" id="PS00086">
    <property type="entry name" value="CYTOCHROME_P450"/>
    <property type="match status" value="1"/>
</dbReference>
<keyword evidence="7 9" id="KW-0503">Monooxygenase</keyword>
<dbReference type="PRINTS" id="PR00463">
    <property type="entry name" value="EP450I"/>
</dbReference>
<dbReference type="InterPro" id="IPR047146">
    <property type="entry name" value="Cyt_P450_E_CYP52_fungi"/>
</dbReference>
<evidence type="ECO:0000256" key="2">
    <source>
        <dbReference type="ARBA" id="ARBA00010617"/>
    </source>
</evidence>
<keyword evidence="12" id="KW-1185">Reference proteome</keyword>
<evidence type="ECO:0000256" key="8">
    <source>
        <dbReference type="PIRSR" id="PIRSR602401-1"/>
    </source>
</evidence>
<gene>
    <name evidence="11" type="ORF">EV420DRAFT_208384</name>
</gene>
<dbReference type="InterPro" id="IPR001128">
    <property type="entry name" value="Cyt_P450"/>
</dbReference>
<evidence type="ECO:0000313" key="12">
    <source>
        <dbReference type="Proteomes" id="UP001175211"/>
    </source>
</evidence>
<dbReference type="EMBL" id="JAUEPS010000012">
    <property type="protein sequence ID" value="KAK0460387.1"/>
    <property type="molecule type" value="Genomic_DNA"/>
</dbReference>
<evidence type="ECO:0000256" key="9">
    <source>
        <dbReference type="RuleBase" id="RU000461"/>
    </source>
</evidence>
<dbReference type="InterPro" id="IPR036396">
    <property type="entry name" value="Cyt_P450_sf"/>
</dbReference>
<dbReference type="GO" id="GO:0020037">
    <property type="term" value="F:heme binding"/>
    <property type="evidence" value="ECO:0007669"/>
    <property type="project" value="InterPro"/>
</dbReference>
<evidence type="ECO:0000313" key="11">
    <source>
        <dbReference type="EMBL" id="KAK0460387.1"/>
    </source>
</evidence>